<keyword evidence="5" id="KW-0804">Transcription</keyword>
<dbReference type="Pfam" id="PF02311">
    <property type="entry name" value="AraC_binding"/>
    <property type="match status" value="1"/>
</dbReference>
<organism evidence="9 11">
    <name type="scientific">Pseudomonas aeruginosa</name>
    <dbReference type="NCBI Taxonomy" id="287"/>
    <lineage>
        <taxon>Bacteria</taxon>
        <taxon>Pseudomonadati</taxon>
        <taxon>Pseudomonadota</taxon>
        <taxon>Gammaproteobacteria</taxon>
        <taxon>Pseudomonadales</taxon>
        <taxon>Pseudomonadaceae</taxon>
        <taxon>Pseudomonas</taxon>
    </lineage>
</organism>
<evidence type="ECO:0000256" key="2">
    <source>
        <dbReference type="ARBA" id="ARBA00023015"/>
    </source>
</evidence>
<evidence type="ECO:0000256" key="4">
    <source>
        <dbReference type="ARBA" id="ARBA00023159"/>
    </source>
</evidence>
<dbReference type="Proteomes" id="UP000270834">
    <property type="component" value="Unassembled WGS sequence"/>
</dbReference>
<gene>
    <name evidence="7" type="primary">ureR_3</name>
    <name evidence="9" type="ORF">ALP65_01468</name>
    <name evidence="8" type="ORF">GUL26_06210</name>
    <name evidence="7" type="ORF">PAERUG_P19_London_7_VIM_2_05_10_02191</name>
</gene>
<comment type="caution">
    <text evidence="9">The sequence shown here is derived from an EMBL/GenBank/DDBJ whole genome shotgun (WGS) entry which is preliminary data.</text>
</comment>
<dbReference type="Proteomes" id="UP000644192">
    <property type="component" value="Unassembled WGS sequence"/>
</dbReference>
<dbReference type="InterPro" id="IPR011051">
    <property type="entry name" value="RmlC_Cupin_sf"/>
</dbReference>
<reference evidence="9 11" key="3">
    <citation type="submission" date="2018-08" db="EMBL/GenBank/DDBJ databases">
        <title>Recombination of ecologically and evolutionarily significant loci maintains genetic cohesion in the Pseudomonas syringae species complex.</title>
        <authorList>
            <person name="Dillon M."/>
            <person name="Thakur S."/>
            <person name="Almeida R.N.D."/>
            <person name="Weir B.S."/>
            <person name="Guttman D.S."/>
        </authorList>
    </citation>
    <scope>NUCLEOTIDE SEQUENCE [LARGE SCALE GENOMIC DNA]</scope>
    <source>
        <strain evidence="9 11">ICMP 7846</strain>
    </source>
</reference>
<protein>
    <submittedName>
        <fullName evidence="8">Helix-turn-helix domain-containing protein</fullName>
    </submittedName>
    <submittedName>
        <fullName evidence="7">Urease operon transcriptional activator</fullName>
    </submittedName>
</protein>
<dbReference type="PROSITE" id="PS00041">
    <property type="entry name" value="HTH_ARAC_FAMILY_1"/>
    <property type="match status" value="1"/>
</dbReference>
<dbReference type="GO" id="GO:0043565">
    <property type="term" value="F:sequence-specific DNA binding"/>
    <property type="evidence" value="ECO:0007669"/>
    <property type="project" value="InterPro"/>
</dbReference>
<dbReference type="GO" id="GO:0003700">
    <property type="term" value="F:DNA-binding transcription factor activity"/>
    <property type="evidence" value="ECO:0007669"/>
    <property type="project" value="InterPro"/>
</dbReference>
<dbReference type="InterPro" id="IPR018060">
    <property type="entry name" value="HTH_AraC"/>
</dbReference>
<dbReference type="InterPro" id="IPR003313">
    <property type="entry name" value="AraC-bd"/>
</dbReference>
<name>A0A0F6RU25_PSEAI</name>
<dbReference type="SMR" id="A0A0F6RU25"/>
<dbReference type="EMBL" id="CVVU01000122">
    <property type="protein sequence ID" value="CRO65072.1"/>
    <property type="molecule type" value="Genomic_DNA"/>
</dbReference>
<dbReference type="PROSITE" id="PS01124">
    <property type="entry name" value="HTH_ARAC_FAMILY_2"/>
    <property type="match status" value="1"/>
</dbReference>
<accession>A0A0F6RU25</accession>
<dbReference type="Pfam" id="PF12833">
    <property type="entry name" value="HTH_18"/>
    <property type="match status" value="1"/>
</dbReference>
<evidence type="ECO:0000313" key="7">
    <source>
        <dbReference type="EMBL" id="CRO65072.1"/>
    </source>
</evidence>
<dbReference type="Gene3D" id="1.10.10.60">
    <property type="entry name" value="Homeodomain-like"/>
    <property type="match status" value="1"/>
</dbReference>
<evidence type="ECO:0000256" key="3">
    <source>
        <dbReference type="ARBA" id="ARBA00023125"/>
    </source>
</evidence>
<keyword evidence="1" id="KW-0678">Repressor</keyword>
<dbReference type="PANTHER" id="PTHR11019">
    <property type="entry name" value="HTH-TYPE TRANSCRIPTIONAL REGULATOR NIMR"/>
    <property type="match status" value="1"/>
</dbReference>
<reference evidence="7" key="1">
    <citation type="submission" date="2015-06" db="EMBL/GenBank/DDBJ databases">
        <authorList>
            <person name="Radhakrishnan R."/>
            <person name="Underwood A."/>
            <person name="Al-Shahib A."/>
        </authorList>
    </citation>
    <scope>NUCLEOTIDE SEQUENCE</scope>
    <source>
        <strain evidence="7">P19_London_7_VIM_2_05_10</strain>
    </source>
</reference>
<dbReference type="GO" id="GO:0009893">
    <property type="term" value="P:positive regulation of metabolic process"/>
    <property type="evidence" value="ECO:0007669"/>
    <property type="project" value="UniProtKB-ARBA"/>
</dbReference>
<dbReference type="PRINTS" id="PR00032">
    <property type="entry name" value="HTHARAC"/>
</dbReference>
<dbReference type="SUPFAM" id="SSF51182">
    <property type="entry name" value="RmlC-like cupins"/>
    <property type="match status" value="1"/>
</dbReference>
<keyword evidence="3" id="KW-0238">DNA-binding</keyword>
<dbReference type="FunFam" id="1.10.10.60:FF:000132">
    <property type="entry name" value="AraC family transcriptional regulator"/>
    <property type="match status" value="1"/>
</dbReference>
<sequence length="260" mass="28658">MLIDLPSTRPVFAYAQDYLHGERVELHRHSRAQLIHALSGVVTVGTAEGTWVVPPGRGVWLPAGIEHALRFAGQVRMRTLFIAPQARHDLPRDCRVVDVPPLLRQLIVAAMRIAPDYPPGGRDERVMELILDELRVLPILALHVPQPVDPRLAALCRSLRAEPAADWSLGDAARRLGVSPRTLTRAFQRETGLSFVQWLRRMRLLASLDALAAGHSILEVALDLGYDSQSAFSAMFRRTLGVSPSLYFGRGAAYGVAEGD</sequence>
<dbReference type="InterPro" id="IPR018062">
    <property type="entry name" value="HTH_AraC-typ_CS"/>
</dbReference>
<evidence type="ECO:0000313" key="9">
    <source>
        <dbReference type="EMBL" id="RMS49987.1"/>
    </source>
</evidence>
<evidence type="ECO:0000256" key="1">
    <source>
        <dbReference type="ARBA" id="ARBA00022491"/>
    </source>
</evidence>
<feature type="domain" description="HTH araC/xylS-type" evidence="6">
    <location>
        <begin position="153"/>
        <end position="250"/>
    </location>
</feature>
<dbReference type="InterPro" id="IPR014710">
    <property type="entry name" value="RmlC-like_jellyroll"/>
</dbReference>
<keyword evidence="4" id="KW-0010">Activator</keyword>
<dbReference type="PANTHER" id="PTHR11019:SF159">
    <property type="entry name" value="TRANSCRIPTIONAL REGULATOR-RELATED"/>
    <property type="match status" value="1"/>
</dbReference>
<dbReference type="CDD" id="cd06124">
    <property type="entry name" value="cupin_NimR-like_N"/>
    <property type="match status" value="1"/>
</dbReference>
<reference evidence="10" key="2">
    <citation type="submission" date="2015-06" db="EMBL/GenBank/DDBJ databases">
        <authorList>
            <person name="Radhakrishnan Rajesh"/>
            <person name="Underwood Anthony"/>
            <person name="Al-Shahib Ali"/>
        </authorList>
    </citation>
    <scope>NUCLEOTIDE SEQUENCE [LARGE SCALE GENOMIC DNA]</scope>
    <source>
        <strain evidence="10">P19_London_7_VIM_2_05_10</strain>
    </source>
</reference>
<dbReference type="EMBL" id="RBSQ01000959">
    <property type="protein sequence ID" value="RMS49987.1"/>
    <property type="molecule type" value="Genomic_DNA"/>
</dbReference>
<evidence type="ECO:0000256" key="5">
    <source>
        <dbReference type="ARBA" id="ARBA00023163"/>
    </source>
</evidence>
<keyword evidence="2" id="KW-0805">Transcription regulation</keyword>
<evidence type="ECO:0000313" key="10">
    <source>
        <dbReference type="Proteomes" id="UP000045039"/>
    </source>
</evidence>
<dbReference type="InterPro" id="IPR009057">
    <property type="entry name" value="Homeodomain-like_sf"/>
</dbReference>
<dbReference type="AlphaFoldDB" id="A0A0F6RU25"/>
<dbReference type="EMBL" id="WXZT01000003">
    <property type="protein sequence ID" value="MZZ11832.1"/>
    <property type="molecule type" value="Genomic_DNA"/>
</dbReference>
<dbReference type="SUPFAM" id="SSF46689">
    <property type="entry name" value="Homeodomain-like"/>
    <property type="match status" value="1"/>
</dbReference>
<dbReference type="RefSeq" id="WP_003082522.1">
    <property type="nucleotide sequence ID" value="NZ_AP024513.1"/>
</dbReference>
<reference evidence="8" key="4">
    <citation type="submission" date="2020-01" db="EMBL/GenBank/DDBJ databases">
        <title>Bacteria Cultured from War Wounds Associated with the Conflict in Eastern Ukraine.</title>
        <authorList>
            <person name="Snesrud E."/>
            <person name="Galac M.R."/>
            <person name="Mc Gann P."/>
            <person name="Valentine K."/>
            <person name="Viacheslav K."/>
        </authorList>
    </citation>
    <scope>NUCLEOTIDE SEQUENCE</scope>
    <source>
        <strain evidence="8">VNMU148</strain>
    </source>
</reference>
<evidence type="ECO:0000313" key="11">
    <source>
        <dbReference type="Proteomes" id="UP000270834"/>
    </source>
</evidence>
<dbReference type="OMA" id="HQHDCAQ"/>
<dbReference type="Proteomes" id="UP000045039">
    <property type="component" value="Unassembled WGS sequence"/>
</dbReference>
<evidence type="ECO:0000313" key="8">
    <source>
        <dbReference type="EMBL" id="MZZ11832.1"/>
    </source>
</evidence>
<dbReference type="InterPro" id="IPR020449">
    <property type="entry name" value="Tscrpt_reg_AraC-type_HTH"/>
</dbReference>
<dbReference type="Gene3D" id="2.60.120.10">
    <property type="entry name" value="Jelly Rolls"/>
    <property type="match status" value="1"/>
</dbReference>
<proteinExistence type="predicted"/>
<dbReference type="SMART" id="SM00342">
    <property type="entry name" value="HTH_ARAC"/>
    <property type="match status" value="1"/>
</dbReference>
<evidence type="ECO:0000259" key="6">
    <source>
        <dbReference type="PROSITE" id="PS01124"/>
    </source>
</evidence>